<dbReference type="SUPFAM" id="SSF47473">
    <property type="entry name" value="EF-hand"/>
    <property type="match status" value="1"/>
</dbReference>
<dbReference type="GO" id="GO:0005509">
    <property type="term" value="F:calcium ion binding"/>
    <property type="evidence" value="ECO:0007669"/>
    <property type="project" value="InterPro"/>
</dbReference>
<dbReference type="EMBL" id="CAJNNV010019812">
    <property type="protein sequence ID" value="CAE8606772.1"/>
    <property type="molecule type" value="Genomic_DNA"/>
</dbReference>
<dbReference type="Proteomes" id="UP000654075">
    <property type="component" value="Unassembled WGS sequence"/>
</dbReference>
<dbReference type="PROSITE" id="PS00018">
    <property type="entry name" value="EF_HAND_1"/>
    <property type="match status" value="3"/>
</dbReference>
<dbReference type="Pfam" id="PF13499">
    <property type="entry name" value="EF-hand_7"/>
    <property type="match status" value="1"/>
</dbReference>
<keyword evidence="1" id="KW-0106">Calcium</keyword>
<evidence type="ECO:0000313" key="4">
    <source>
        <dbReference type="Proteomes" id="UP000654075"/>
    </source>
</evidence>
<proteinExistence type="predicted"/>
<keyword evidence="4" id="KW-1185">Reference proteome</keyword>
<evidence type="ECO:0000256" key="1">
    <source>
        <dbReference type="ARBA" id="ARBA00022837"/>
    </source>
</evidence>
<dbReference type="InterPro" id="IPR002048">
    <property type="entry name" value="EF_hand_dom"/>
</dbReference>
<reference evidence="3" key="1">
    <citation type="submission" date="2021-02" db="EMBL/GenBank/DDBJ databases">
        <authorList>
            <person name="Dougan E. K."/>
            <person name="Rhodes N."/>
            <person name="Thang M."/>
            <person name="Chan C."/>
        </authorList>
    </citation>
    <scope>NUCLEOTIDE SEQUENCE</scope>
</reference>
<dbReference type="Gene3D" id="1.10.238.10">
    <property type="entry name" value="EF-hand"/>
    <property type="match status" value="2"/>
</dbReference>
<dbReference type="InterPro" id="IPR018247">
    <property type="entry name" value="EF_Hand_1_Ca_BS"/>
</dbReference>
<name>A0A813EYB2_POLGL</name>
<dbReference type="AlphaFoldDB" id="A0A813EYB2"/>
<dbReference type="SMART" id="SM00054">
    <property type="entry name" value="EFh"/>
    <property type="match status" value="3"/>
</dbReference>
<evidence type="ECO:0000259" key="2">
    <source>
        <dbReference type="PROSITE" id="PS50222"/>
    </source>
</evidence>
<comment type="caution">
    <text evidence="3">The sequence shown here is derived from an EMBL/GenBank/DDBJ whole genome shotgun (WGS) entry which is preliminary data.</text>
</comment>
<sequence length="296" mass="32991">MELLRMRWLHAFLARGGKCWQQRKRPQFSDVLRPGSRLTAGGLLLGVSTFPAAPTRCDASANQLKGAALAQDMIKLRGVVTMLQSTTGLDPETFLATARLVYEAAVGPDGTLKMPEMEQMLSEASKQRSHGWEHVASAVAVSESATVFFRLLDADGDGCVTVKEFLLGQALIYAAAKAKGEAELAELCWRALDVDGSGAVDAEELKVLVRLMVQVGSVEPRDMKEKFAEIKRTHGPPMPLKRLRSVEELTHYYMEMYDANHDGNISWEEFCRHDALRKNFWRLLSSPDFDIFFLVN</sequence>
<dbReference type="Pfam" id="PF13202">
    <property type="entry name" value="EF-hand_5"/>
    <property type="match status" value="1"/>
</dbReference>
<accession>A0A813EYB2</accession>
<feature type="domain" description="EF-hand" evidence="2">
    <location>
        <begin position="245"/>
        <end position="280"/>
    </location>
</feature>
<evidence type="ECO:0000313" key="3">
    <source>
        <dbReference type="EMBL" id="CAE8606772.1"/>
    </source>
</evidence>
<protein>
    <recommendedName>
        <fullName evidence="2">EF-hand domain-containing protein</fullName>
    </recommendedName>
</protein>
<dbReference type="InterPro" id="IPR011992">
    <property type="entry name" value="EF-hand-dom_pair"/>
</dbReference>
<feature type="domain" description="EF-hand" evidence="2">
    <location>
        <begin position="180"/>
        <end position="215"/>
    </location>
</feature>
<dbReference type="PROSITE" id="PS50222">
    <property type="entry name" value="EF_HAND_2"/>
    <property type="match status" value="3"/>
</dbReference>
<feature type="domain" description="EF-hand" evidence="2">
    <location>
        <begin position="140"/>
        <end position="175"/>
    </location>
</feature>
<dbReference type="OrthoDB" id="428774at2759"/>
<gene>
    <name evidence="3" type="ORF">PGLA1383_LOCUS24744</name>
</gene>
<organism evidence="3 4">
    <name type="scientific">Polarella glacialis</name>
    <name type="common">Dinoflagellate</name>
    <dbReference type="NCBI Taxonomy" id="89957"/>
    <lineage>
        <taxon>Eukaryota</taxon>
        <taxon>Sar</taxon>
        <taxon>Alveolata</taxon>
        <taxon>Dinophyceae</taxon>
        <taxon>Suessiales</taxon>
        <taxon>Suessiaceae</taxon>
        <taxon>Polarella</taxon>
    </lineage>
</organism>